<dbReference type="eggNOG" id="KOG2294">
    <property type="taxonomic scope" value="Eukaryota"/>
</dbReference>
<dbReference type="InterPro" id="IPR000253">
    <property type="entry name" value="FHA_dom"/>
</dbReference>
<dbReference type="OrthoDB" id="691130at2759"/>
<dbReference type="InterPro" id="IPR045178">
    <property type="entry name" value="Fhl1/FHA1"/>
</dbReference>
<organism evidence="4 5">
    <name type="scientific">Coccomyxa subellipsoidea (strain C-169)</name>
    <name type="common">Green microalga</name>
    <dbReference type="NCBI Taxonomy" id="574566"/>
    <lineage>
        <taxon>Eukaryota</taxon>
        <taxon>Viridiplantae</taxon>
        <taxon>Chlorophyta</taxon>
        <taxon>core chlorophytes</taxon>
        <taxon>Trebouxiophyceae</taxon>
        <taxon>Trebouxiophyceae incertae sedis</taxon>
        <taxon>Coccomyxaceae</taxon>
        <taxon>Coccomyxa</taxon>
        <taxon>Coccomyxa subellipsoidea</taxon>
    </lineage>
</organism>
<feature type="region of interest" description="Disordered" evidence="2">
    <location>
        <begin position="119"/>
        <end position="155"/>
    </location>
</feature>
<dbReference type="PANTHER" id="PTHR21712:SF29">
    <property type="entry name" value="PRE-RRNA-PROCESSING PROTEIN FHL1"/>
    <property type="match status" value="1"/>
</dbReference>
<sequence length="224" mass="23822">MVVSPNDPRIDQVGFAKLLGDGFELCAKKYEIVIGRHSKSSTVDVVLGDNMNISRQHAKILYNFSRGVWELHVLGKNGVTVEGTLHTPSSPPVVLRSQDLIQIADRSLYFLLPRQQQQWASPQKADPPAARSATPAASSLVPAQQHAALPPGAGSAHSVVQQLAASLPLSQQQAMVAQGQPHTGPPAHGTANQTHAPEQPYSASQAAQNLVPQDQAQAMETDGS</sequence>
<protein>
    <recommendedName>
        <fullName evidence="3">FHA domain-containing protein</fullName>
    </recommendedName>
</protein>
<keyword evidence="5" id="KW-1185">Reference proteome</keyword>
<dbReference type="GO" id="GO:0005634">
    <property type="term" value="C:nucleus"/>
    <property type="evidence" value="ECO:0007669"/>
    <property type="project" value="TreeGrafter"/>
</dbReference>
<dbReference type="KEGG" id="csl:COCSUDRAFT_45003"/>
<evidence type="ECO:0000259" key="3">
    <source>
        <dbReference type="PROSITE" id="PS50006"/>
    </source>
</evidence>
<dbReference type="Proteomes" id="UP000007264">
    <property type="component" value="Unassembled WGS sequence"/>
</dbReference>
<proteinExistence type="predicted"/>
<dbReference type="RefSeq" id="XP_005643384.1">
    <property type="nucleotide sequence ID" value="XM_005643327.1"/>
</dbReference>
<feature type="compositionally biased region" description="Polar residues" evidence="2">
    <location>
        <begin position="190"/>
        <end position="224"/>
    </location>
</feature>
<dbReference type="EMBL" id="AGSI01000021">
    <property type="protein sequence ID" value="EIE18840.1"/>
    <property type="molecule type" value="Genomic_DNA"/>
</dbReference>
<name>I0YKC1_COCSC</name>
<dbReference type="CDD" id="cd22701">
    <property type="entry name" value="FHA_FKH1-like"/>
    <property type="match status" value="1"/>
</dbReference>
<dbReference type="GeneID" id="17036790"/>
<dbReference type="STRING" id="574566.I0YKC1"/>
<dbReference type="Gene3D" id="2.60.200.20">
    <property type="match status" value="1"/>
</dbReference>
<dbReference type="GO" id="GO:0060962">
    <property type="term" value="P:regulation of ribosomal protein gene transcription by RNA polymerase II"/>
    <property type="evidence" value="ECO:0007669"/>
    <property type="project" value="InterPro"/>
</dbReference>
<dbReference type="Pfam" id="PF00498">
    <property type="entry name" value="FHA"/>
    <property type="match status" value="1"/>
</dbReference>
<feature type="domain" description="FHA" evidence="3">
    <location>
        <begin position="32"/>
        <end position="86"/>
    </location>
</feature>
<feature type="compositionally biased region" description="Low complexity" evidence="2">
    <location>
        <begin position="126"/>
        <end position="139"/>
    </location>
</feature>
<evidence type="ECO:0000256" key="2">
    <source>
        <dbReference type="SAM" id="MobiDB-lite"/>
    </source>
</evidence>
<dbReference type="InterPro" id="IPR008984">
    <property type="entry name" value="SMAD_FHA_dom_sf"/>
</dbReference>
<keyword evidence="1" id="KW-0539">Nucleus</keyword>
<dbReference type="PANTHER" id="PTHR21712">
    <property type="entry name" value="PRE-RRNA-PROCESSING PROTEIN FHL1"/>
    <property type="match status" value="1"/>
</dbReference>
<evidence type="ECO:0000256" key="1">
    <source>
        <dbReference type="ARBA" id="ARBA00023242"/>
    </source>
</evidence>
<evidence type="ECO:0000313" key="4">
    <source>
        <dbReference type="EMBL" id="EIE18840.1"/>
    </source>
</evidence>
<dbReference type="GO" id="GO:0043565">
    <property type="term" value="F:sequence-specific DNA binding"/>
    <property type="evidence" value="ECO:0007669"/>
    <property type="project" value="TreeGrafter"/>
</dbReference>
<comment type="caution">
    <text evidence="4">The sequence shown here is derived from an EMBL/GenBank/DDBJ whole genome shotgun (WGS) entry which is preliminary data.</text>
</comment>
<gene>
    <name evidence="4" type="ORF">COCSUDRAFT_45003</name>
</gene>
<feature type="region of interest" description="Disordered" evidence="2">
    <location>
        <begin position="171"/>
        <end position="224"/>
    </location>
</feature>
<reference evidence="4 5" key="1">
    <citation type="journal article" date="2012" name="Genome Biol.">
        <title>The genome of the polar eukaryotic microalga coccomyxa subellipsoidea reveals traits of cold adaptation.</title>
        <authorList>
            <person name="Blanc G."/>
            <person name="Agarkova I."/>
            <person name="Grimwood J."/>
            <person name="Kuo A."/>
            <person name="Brueggeman A."/>
            <person name="Dunigan D."/>
            <person name="Gurnon J."/>
            <person name="Ladunga I."/>
            <person name="Lindquist E."/>
            <person name="Lucas S."/>
            <person name="Pangilinan J."/>
            <person name="Proschold T."/>
            <person name="Salamov A."/>
            <person name="Schmutz J."/>
            <person name="Weeks D."/>
            <person name="Yamada T."/>
            <person name="Claverie J.M."/>
            <person name="Grigoriev I."/>
            <person name="Van Etten J."/>
            <person name="Lomsadze A."/>
            <person name="Borodovsky M."/>
        </authorList>
    </citation>
    <scope>NUCLEOTIDE SEQUENCE [LARGE SCALE GENOMIC DNA]</scope>
    <source>
        <strain evidence="4 5">C-169</strain>
    </source>
</reference>
<accession>I0YKC1</accession>
<evidence type="ECO:0000313" key="5">
    <source>
        <dbReference type="Proteomes" id="UP000007264"/>
    </source>
</evidence>
<dbReference type="SUPFAM" id="SSF49879">
    <property type="entry name" value="SMAD/FHA domain"/>
    <property type="match status" value="1"/>
</dbReference>
<dbReference type="SMART" id="SM00240">
    <property type="entry name" value="FHA"/>
    <property type="match status" value="1"/>
</dbReference>
<dbReference type="AlphaFoldDB" id="I0YKC1"/>
<dbReference type="PROSITE" id="PS50006">
    <property type="entry name" value="FHA_DOMAIN"/>
    <property type="match status" value="1"/>
</dbReference>